<dbReference type="EC" id="1.-.-.-" evidence="1"/>
<protein>
    <submittedName>
        <fullName evidence="1">FAD-dependent oxidoreductase</fullName>
        <ecNumber evidence="1">1.-.-.-</ecNumber>
    </submittedName>
</protein>
<keyword evidence="2" id="KW-1185">Reference proteome</keyword>
<dbReference type="PANTHER" id="PTHR42716">
    <property type="entry name" value="L-ASPARTATE OXIDASE"/>
    <property type="match status" value="1"/>
</dbReference>
<evidence type="ECO:0000313" key="2">
    <source>
        <dbReference type="Proteomes" id="UP001589619"/>
    </source>
</evidence>
<proteinExistence type="predicted"/>
<dbReference type="Proteomes" id="UP001589619">
    <property type="component" value="Unassembled WGS sequence"/>
</dbReference>
<dbReference type="Pfam" id="PF12831">
    <property type="entry name" value="FAD_oxidored"/>
    <property type="match status" value="1"/>
</dbReference>
<dbReference type="PRINTS" id="PR00411">
    <property type="entry name" value="PNDRDTASEI"/>
</dbReference>
<dbReference type="SUPFAM" id="SSF51905">
    <property type="entry name" value="FAD/NAD(P)-binding domain"/>
    <property type="match status" value="1"/>
</dbReference>
<reference evidence="1 2" key="1">
    <citation type="submission" date="2024-09" db="EMBL/GenBank/DDBJ databases">
        <authorList>
            <person name="Sun Q."/>
            <person name="Mori K."/>
        </authorList>
    </citation>
    <scope>NUCLEOTIDE SEQUENCE [LARGE SCALE GENOMIC DNA]</scope>
    <source>
        <strain evidence="1 2">JCM 12520</strain>
    </source>
</reference>
<accession>A0ABV5W4N4</accession>
<sequence>MLREMQADIVIVGGSLGGCAAALAAAGMGKTVLMTEETGWIGGQLTSQAVPPDENRWIEQFGCTQSYRRLRDGIRNYYRRHFPLTPEAAAQAHFNPGNAKVSRISHDPRAALAVLQEMLAPHLYSGRVGVLPHCRPEQAETEGDRIRSVTVRNTLTGTRTVCAAPLFLDATDCGDLLPLSGTEYVTGAESQAETNERHALEGPADPQDMQAITHCFVVDHIDGEDHTIDKPDHYSFWQSFRPDFWPDRLLSFAGVRPSTLEPVRYDLFPGGSGLTFWEGFSLMSYRRLADADHFAPGTFRGDVTVVNWPQNDYFLGSVIDVGEEEKALHLKGAKELSLSLLYWLQTEAPRPDGACGYPGFRLRRDVFGTDDGLAPYPYIRESRRIKAEFTVLEQHVNPLDRPDGRAETFRDSVGIGHYGIDLHPSTGNRHYIHLAALPFQIPLGSLIPARMNNLLAACKNIGTTHISNGCYRLHPVEWNIGEAAGALAAFCLDRSEAPRAVRNDPALLADFQNELIRQGFELAWPDSALGG</sequence>
<dbReference type="GO" id="GO:0016491">
    <property type="term" value="F:oxidoreductase activity"/>
    <property type="evidence" value="ECO:0007669"/>
    <property type="project" value="UniProtKB-KW"/>
</dbReference>
<dbReference type="InterPro" id="IPR005288">
    <property type="entry name" value="NadB"/>
</dbReference>
<gene>
    <name evidence="1" type="ORF">ACFFNY_28105</name>
</gene>
<dbReference type="PANTHER" id="PTHR42716:SF1">
    <property type="entry name" value="SLL0471 PROTEIN"/>
    <property type="match status" value="1"/>
</dbReference>
<evidence type="ECO:0000313" key="1">
    <source>
        <dbReference type="EMBL" id="MFB9755458.1"/>
    </source>
</evidence>
<keyword evidence="1" id="KW-0560">Oxidoreductase</keyword>
<comment type="caution">
    <text evidence="1">The sequence shown here is derived from an EMBL/GenBank/DDBJ whole genome shotgun (WGS) entry which is preliminary data.</text>
</comment>
<dbReference type="EMBL" id="JBHMAG010000018">
    <property type="protein sequence ID" value="MFB9755458.1"/>
    <property type="molecule type" value="Genomic_DNA"/>
</dbReference>
<dbReference type="PROSITE" id="PS51257">
    <property type="entry name" value="PROKAR_LIPOPROTEIN"/>
    <property type="match status" value="1"/>
</dbReference>
<dbReference type="Gene3D" id="3.50.50.60">
    <property type="entry name" value="FAD/NAD(P)-binding domain"/>
    <property type="match status" value="1"/>
</dbReference>
<name>A0ABV5W4N4_9BACL</name>
<organism evidence="1 2">
    <name type="scientific">Paenibacillus hodogayensis</name>
    <dbReference type="NCBI Taxonomy" id="279208"/>
    <lineage>
        <taxon>Bacteria</taxon>
        <taxon>Bacillati</taxon>
        <taxon>Bacillota</taxon>
        <taxon>Bacilli</taxon>
        <taxon>Bacillales</taxon>
        <taxon>Paenibacillaceae</taxon>
        <taxon>Paenibacillus</taxon>
    </lineage>
</organism>
<dbReference type="InterPro" id="IPR036188">
    <property type="entry name" value="FAD/NAD-bd_sf"/>
</dbReference>
<dbReference type="RefSeq" id="WP_344908469.1">
    <property type="nucleotide sequence ID" value="NZ_BAAAYO010000006.1"/>
</dbReference>